<dbReference type="InterPro" id="IPR019715">
    <property type="entry name" value="Haemolysin_XhlA"/>
</dbReference>
<keyword evidence="1" id="KW-0812">Transmembrane</keyword>
<protein>
    <submittedName>
        <fullName evidence="2">Haemolysin XhlA</fullName>
    </submittedName>
</protein>
<dbReference type="Pfam" id="PF10779">
    <property type="entry name" value="XhlA"/>
    <property type="match status" value="1"/>
</dbReference>
<keyword evidence="1" id="KW-1133">Transmembrane helix</keyword>
<gene>
    <name evidence="2" type="ORF">SAMN02745135_01999</name>
</gene>
<dbReference type="Proteomes" id="UP000183967">
    <property type="component" value="Unassembled WGS sequence"/>
</dbReference>
<proteinExistence type="predicted"/>
<organism evidence="2 3">
    <name type="scientific">Caloranaerobacter azorensis DSM 13643</name>
    <dbReference type="NCBI Taxonomy" id="1121264"/>
    <lineage>
        <taxon>Bacteria</taxon>
        <taxon>Bacillati</taxon>
        <taxon>Bacillota</taxon>
        <taxon>Tissierellia</taxon>
        <taxon>Tissierellales</taxon>
        <taxon>Thermohalobacteraceae</taxon>
        <taxon>Caloranaerobacter</taxon>
    </lineage>
</organism>
<dbReference type="AlphaFoldDB" id="A0A1M5VLN9"/>
<evidence type="ECO:0000313" key="2">
    <source>
        <dbReference type="EMBL" id="SHH76145.1"/>
    </source>
</evidence>
<keyword evidence="1" id="KW-0472">Membrane</keyword>
<accession>A0A1M5VLN9</accession>
<keyword evidence="3" id="KW-1185">Reference proteome</keyword>
<dbReference type="EMBL" id="FQXO01000064">
    <property type="protein sequence ID" value="SHH76145.1"/>
    <property type="molecule type" value="Genomic_DNA"/>
</dbReference>
<feature type="transmembrane region" description="Helical" evidence="1">
    <location>
        <begin position="47"/>
        <end position="68"/>
    </location>
</feature>
<dbReference type="RefSeq" id="WP_073197386.1">
    <property type="nucleotide sequence ID" value="NZ_FQXO01000064.1"/>
</dbReference>
<sequence>MGVCERHEEIMEKLDNHESRIVQLEINDAKMGEKIQNLIEKIESLTAWIKALVMLGATSLIGFFIWYIQSLGRW</sequence>
<dbReference type="OrthoDB" id="1707681at2"/>
<evidence type="ECO:0000256" key="1">
    <source>
        <dbReference type="SAM" id="Phobius"/>
    </source>
</evidence>
<evidence type="ECO:0000313" key="3">
    <source>
        <dbReference type="Proteomes" id="UP000183967"/>
    </source>
</evidence>
<name>A0A1M5VLN9_9FIRM</name>
<reference evidence="3" key="1">
    <citation type="submission" date="2016-11" db="EMBL/GenBank/DDBJ databases">
        <authorList>
            <person name="Varghese N."/>
            <person name="Submissions S."/>
        </authorList>
    </citation>
    <scope>NUCLEOTIDE SEQUENCE [LARGE SCALE GENOMIC DNA]</scope>
    <source>
        <strain evidence="3">DSM 13643</strain>
    </source>
</reference>